<dbReference type="InterPro" id="IPR022385">
    <property type="entry name" value="Rhs_assc_core"/>
</dbReference>
<comment type="caution">
    <text evidence="1">The sequence shown here is derived from an EMBL/GenBank/DDBJ whole genome shotgun (WGS) entry which is preliminary data.</text>
</comment>
<dbReference type="Proteomes" id="UP000216113">
    <property type="component" value="Unassembled WGS sequence"/>
</dbReference>
<dbReference type="InterPro" id="IPR050708">
    <property type="entry name" value="T6SS_VgrG/RHS"/>
</dbReference>
<reference evidence="1 2" key="1">
    <citation type="submission" date="2017-08" db="EMBL/GenBank/DDBJ databases">
        <title>Genomic and metabolic characterisation of spoilage-associated Pseudomonas species.</title>
        <authorList>
            <person name="Stanborough T."/>
            <person name="Fegan N."/>
            <person name="Powell S.M."/>
            <person name="Singh T."/>
            <person name="Tamplin M.L."/>
            <person name="Chandry P.S."/>
        </authorList>
    </citation>
    <scope>NUCLEOTIDE SEQUENCE [LARGE SCALE GENOMIC DNA]</scope>
    <source>
        <strain evidence="1 2">F1820</strain>
    </source>
</reference>
<dbReference type="NCBIfam" id="TIGR03696">
    <property type="entry name" value="Rhs_assc_core"/>
    <property type="match status" value="1"/>
</dbReference>
<accession>A0A266LW66</accession>
<proteinExistence type="predicted"/>
<dbReference type="EMBL" id="NQKL01000005">
    <property type="protein sequence ID" value="OZY42328.1"/>
    <property type="molecule type" value="Genomic_DNA"/>
</dbReference>
<evidence type="ECO:0000313" key="2">
    <source>
        <dbReference type="Proteomes" id="UP000216113"/>
    </source>
</evidence>
<organism evidence="1 2">
    <name type="scientific">Pseudomonas fragi</name>
    <dbReference type="NCBI Taxonomy" id="296"/>
    <lineage>
        <taxon>Bacteria</taxon>
        <taxon>Pseudomonadati</taxon>
        <taxon>Pseudomonadota</taxon>
        <taxon>Gammaproteobacteria</taxon>
        <taxon>Pseudomonadales</taxon>
        <taxon>Pseudomonadaceae</taxon>
        <taxon>Pseudomonas</taxon>
    </lineage>
</organism>
<protein>
    <submittedName>
        <fullName evidence="1">Uncharacterized protein</fullName>
    </submittedName>
</protein>
<evidence type="ECO:0000313" key="1">
    <source>
        <dbReference type="EMBL" id="OZY42328.1"/>
    </source>
</evidence>
<dbReference type="Gene3D" id="2.180.10.10">
    <property type="entry name" value="RHS repeat-associated core"/>
    <property type="match status" value="1"/>
</dbReference>
<sequence>MNAHLHFRTPVLNVIDNRGLPIRQVTYWRSDTVASNPESRIVTQRYDGAGHRVEQRDARLTKPTDRANLIRRCSLSGIELLVDSVDAGWRVAGYDGAGLLCDSWDGREIHRSYNYDEIMRPQSVFEHVAQQCVERFTYAGLNEEDIRNNRCGKLLRHDDQAGSLWHESFGLTARPLTEKRRFFKLLTPPCWPESEADLEDITYVTRWSYDALGGVVAQVDALGHVQRFGVDISGRPNACWLNGMALLKSTTYNACGEVEIEQVGNGITSRASYSPVDGRLYSLKAEKSDGKTLQHLYCLYDPVGNIECIEDLSQPVQWFAKQHIKAVGTYTYDSLYQLTSATGRENASQIIGPGLPGLEISGVRDESRWRNYTQTYTYDSGGNLTRLKHDAGPGNVYNRVFVVDERSNRSLFNDGLPTDFAKDFDVNGNQLTLAPGQKMKWNARNQLHQVTQVQRDESDGQDDDVETYVYDGGSQRVRKVRRAKTCGGERVSEVRYLPGLEIRTRTASEQLHVVIARAGRNGVRLLHWERGLRQGLENDQLRYSLCDHLGSSTLELNERAELISQESHYPYGGTAWWASKSALEAKYKTVRYSGKERDATGLYYYGFRYYAPWLQRWINPDPAGEVDGLNLFRMVRNNPVSLKDADGRQSDFNKLFKPEKGDLIFGLAKVLDTGYLSWRAALTGRGDYLAKYLSGDRIAALETELNGWRDSYSSIRDSTWFMASSATNQGFWEGQYEPIAELVFRAEDKYYADIKNRYSGAFATAANTNFAQRYVTEMSSGRYSVRSTFEHYLEASTFGDKLISRASKAGLATVLNSGRDDVIHFTLDKLDMKQVVLKTRNSATSSELRYLYRHRLKLADKVLFYMKGKLVDAPWRTDRALWNRYQPKRAVSTVNSARH</sequence>
<dbReference type="PANTHER" id="PTHR32305">
    <property type="match status" value="1"/>
</dbReference>
<dbReference type="PANTHER" id="PTHR32305:SF15">
    <property type="entry name" value="PROTEIN RHSA-RELATED"/>
    <property type="match status" value="1"/>
</dbReference>
<gene>
    <name evidence="1" type="ORF">CJF43_07935</name>
</gene>
<dbReference type="AlphaFoldDB" id="A0A266LW66"/>
<dbReference type="RefSeq" id="WP_095028701.1">
    <property type="nucleotide sequence ID" value="NZ_NQKL01000005.1"/>
</dbReference>
<name>A0A266LW66_PSEFR</name>